<dbReference type="PANTHER" id="PTHR44757:SF2">
    <property type="entry name" value="BIOFILM ARCHITECTURE MAINTENANCE PROTEIN MBAA"/>
    <property type="match status" value="1"/>
</dbReference>
<dbReference type="NCBIfam" id="TIGR00229">
    <property type="entry name" value="sensory_box"/>
    <property type="match status" value="1"/>
</dbReference>
<dbReference type="InterPro" id="IPR013767">
    <property type="entry name" value="PAS_fold"/>
</dbReference>
<dbReference type="PROSITE" id="PS50112">
    <property type="entry name" value="PAS"/>
    <property type="match status" value="1"/>
</dbReference>
<accession>A0A4S5EQF9</accession>
<dbReference type="Gene3D" id="3.30.450.20">
    <property type="entry name" value="PAS domain"/>
    <property type="match status" value="2"/>
</dbReference>
<keyword evidence="4" id="KW-1185">Reference proteome</keyword>
<dbReference type="GO" id="GO:0006355">
    <property type="term" value="P:regulation of DNA-templated transcription"/>
    <property type="evidence" value="ECO:0007669"/>
    <property type="project" value="InterPro"/>
</dbReference>
<protein>
    <submittedName>
        <fullName evidence="3">PAS domain-containing protein</fullName>
    </submittedName>
</protein>
<sequence length="539" mass="58362">MSGDRDFQPSDMFDKAAWKMFWRIVENCPVAVFATDAVGRHLFVNRPWSELTGLTRDEAVGWGWDRVVHPDDVATVSDHWRRLVTHGDGFSAQIRLVRPGGTARRAIIQTVATSAGDGRRRFVGTLTPAPVGAPTASGTDHRDARGLDAPAHPDGHPHPDALADPLADNDAEHVVPPIDSGAGAGALDLSAFDAAFLDEQLLGHELFGQQDAEPDGILPGGPDRHGLLDGLGGYDPFDDAAHAFSDSADDPFRWPDSPTGADDPDRPDGPDRFGDGSADPAPDLDGPVIGHPAGTGHPPSGPPARWPDADDAAANRRWVVPLPRRPIPGEPTPGWSSPREASEDRLPAYPRGALPPGAEWRAAVVLHRDEDADLHPRPPHADGRQAEGCGCLFAQTQRIEEACRDRERWLTTLLAELATAVLIADRDGSVVAVNQMYCDLFDLAGSPVDLVGTDCRRHLRPRAGLVDDPSGFAARLDTLLRRRRTLRREPVMFADGRVFERSHITLTAADGYRGHLWLYSDVTDRRILEAEIEGLISGL</sequence>
<feature type="region of interest" description="Disordered" evidence="1">
    <location>
        <begin position="210"/>
        <end position="344"/>
    </location>
</feature>
<feature type="compositionally biased region" description="Basic and acidic residues" evidence="1">
    <location>
        <begin position="139"/>
        <end position="159"/>
    </location>
</feature>
<comment type="caution">
    <text evidence="3">The sequence shown here is derived from an EMBL/GenBank/DDBJ whole genome shotgun (WGS) entry which is preliminary data.</text>
</comment>
<dbReference type="Proteomes" id="UP000305282">
    <property type="component" value="Unassembled WGS sequence"/>
</dbReference>
<evidence type="ECO:0000259" key="2">
    <source>
        <dbReference type="PROSITE" id="PS50112"/>
    </source>
</evidence>
<name>A0A4S5EQF9_9ACTN</name>
<dbReference type="InterPro" id="IPR013656">
    <property type="entry name" value="PAS_4"/>
</dbReference>
<feature type="domain" description="PAS" evidence="2">
    <location>
        <begin position="17"/>
        <end position="87"/>
    </location>
</feature>
<organism evidence="3 4">
    <name type="scientific">Candidatus Frankia alpina</name>
    <dbReference type="NCBI Taxonomy" id="2699483"/>
    <lineage>
        <taxon>Bacteria</taxon>
        <taxon>Bacillati</taxon>
        <taxon>Actinomycetota</taxon>
        <taxon>Actinomycetes</taxon>
        <taxon>Frankiales</taxon>
        <taxon>Frankiaceae</taxon>
        <taxon>Frankia</taxon>
    </lineage>
</organism>
<evidence type="ECO:0000313" key="4">
    <source>
        <dbReference type="Proteomes" id="UP000305282"/>
    </source>
</evidence>
<proteinExistence type="predicted"/>
<dbReference type="SMART" id="SM00091">
    <property type="entry name" value="PAS"/>
    <property type="match status" value="2"/>
</dbReference>
<dbReference type="PANTHER" id="PTHR44757">
    <property type="entry name" value="DIGUANYLATE CYCLASE DGCP"/>
    <property type="match status" value="1"/>
</dbReference>
<reference evidence="3 4" key="1">
    <citation type="submission" date="2019-04" db="EMBL/GenBank/DDBJ databases">
        <title>Draft genome sequences for three unisolated Alnus-infective Frankia Sp+ strains, AgTrS, AiOr and AvVan, the first sequenced Frankia strains able to sporulate in-planta.</title>
        <authorList>
            <person name="Bethencourt L."/>
            <person name="Vautrin F."/>
            <person name="Taib N."/>
            <person name="Dubost A."/>
            <person name="Castro-Garcia L."/>
            <person name="Imbaud O."/>
            <person name="Abrouk D."/>
            <person name="Fournier P."/>
            <person name="Briolay J."/>
            <person name="Nguyen A."/>
            <person name="Normand P."/>
            <person name="Fernandez M.P."/>
            <person name="Brochier-Armanet C."/>
            <person name="Herrera-Belaroussi A."/>
        </authorList>
    </citation>
    <scope>NUCLEOTIDE SEQUENCE [LARGE SCALE GENOMIC DNA]</scope>
    <source>
        <strain evidence="3 4">AvVan</strain>
    </source>
</reference>
<dbReference type="AlphaFoldDB" id="A0A4S5EQF9"/>
<dbReference type="SUPFAM" id="SSF55785">
    <property type="entry name" value="PYP-like sensor domain (PAS domain)"/>
    <property type="match status" value="2"/>
</dbReference>
<evidence type="ECO:0000313" key="3">
    <source>
        <dbReference type="EMBL" id="THJ74373.1"/>
    </source>
</evidence>
<dbReference type="InterPro" id="IPR000014">
    <property type="entry name" value="PAS"/>
</dbReference>
<dbReference type="Pfam" id="PF08448">
    <property type="entry name" value="PAS_4"/>
    <property type="match status" value="1"/>
</dbReference>
<dbReference type="InterPro" id="IPR035965">
    <property type="entry name" value="PAS-like_dom_sf"/>
</dbReference>
<dbReference type="CDD" id="cd00130">
    <property type="entry name" value="PAS"/>
    <property type="match status" value="1"/>
</dbReference>
<dbReference type="EMBL" id="SSXH01000255">
    <property type="protein sequence ID" value="THJ74373.1"/>
    <property type="molecule type" value="Genomic_DNA"/>
</dbReference>
<dbReference type="InterPro" id="IPR052155">
    <property type="entry name" value="Biofilm_reg_signaling"/>
</dbReference>
<evidence type="ECO:0000256" key="1">
    <source>
        <dbReference type="SAM" id="MobiDB-lite"/>
    </source>
</evidence>
<dbReference type="OrthoDB" id="9760752at2"/>
<gene>
    <name evidence="3" type="ORF">E7Y31_11815</name>
</gene>
<feature type="compositionally biased region" description="Basic and acidic residues" evidence="1">
    <location>
        <begin position="263"/>
        <end position="274"/>
    </location>
</feature>
<feature type="region of interest" description="Disordered" evidence="1">
    <location>
        <begin position="120"/>
        <end position="159"/>
    </location>
</feature>
<dbReference type="Pfam" id="PF00989">
    <property type="entry name" value="PAS"/>
    <property type="match status" value="1"/>
</dbReference>